<dbReference type="RefSeq" id="WP_146167408.1">
    <property type="nucleotide sequence ID" value="NZ_PZZL01000017.1"/>
</dbReference>
<feature type="chain" id="PRO_5015419644" description="Apolipoprotein D and lipocalin family protein" evidence="1">
    <location>
        <begin position="29"/>
        <end position="184"/>
    </location>
</feature>
<evidence type="ECO:0000313" key="3">
    <source>
        <dbReference type="Proteomes" id="UP000241808"/>
    </source>
</evidence>
<evidence type="ECO:0008006" key="4">
    <source>
        <dbReference type="Google" id="ProtNLM"/>
    </source>
</evidence>
<comment type="caution">
    <text evidence="2">The sequence shown here is derived from an EMBL/GenBank/DDBJ whole genome shotgun (WGS) entry which is preliminary data.</text>
</comment>
<proteinExistence type="predicted"/>
<sequence>MSRGAFRTAVMAVAGLVLVLLAPGPATSTPGERRYRHHDWTIRAFENVWTRRFEGVAVAPAFAEAKGGRNGEVLILCAAGRPRLGIRWPQRLEEQHQSRQRFSLRLDAGIAETHEFEPSNGSIVGHANGGYYISANDGLFFRASRSEELFIAVAGAEQDELRARLQGFAAAAFDMTAICAGRLP</sequence>
<gene>
    <name evidence="2" type="ORF">C8P69_1176</name>
</gene>
<accession>A0A2T4YWW7</accession>
<keyword evidence="3" id="KW-1185">Reference proteome</keyword>
<protein>
    <recommendedName>
        <fullName evidence="4">Apolipoprotein D and lipocalin family protein</fullName>
    </recommendedName>
</protein>
<evidence type="ECO:0000313" key="2">
    <source>
        <dbReference type="EMBL" id="PTM49811.1"/>
    </source>
</evidence>
<dbReference type="AlphaFoldDB" id="A0A2T4YWW7"/>
<organism evidence="2 3">
    <name type="scientific">Phreatobacter oligotrophus</name>
    <dbReference type="NCBI Taxonomy" id="1122261"/>
    <lineage>
        <taxon>Bacteria</taxon>
        <taxon>Pseudomonadati</taxon>
        <taxon>Pseudomonadota</taxon>
        <taxon>Alphaproteobacteria</taxon>
        <taxon>Hyphomicrobiales</taxon>
        <taxon>Phreatobacteraceae</taxon>
        <taxon>Phreatobacter</taxon>
    </lineage>
</organism>
<reference evidence="2 3" key="1">
    <citation type="submission" date="2018-04" db="EMBL/GenBank/DDBJ databases">
        <title>Genomic Encyclopedia of Archaeal and Bacterial Type Strains, Phase II (KMG-II): from individual species to whole genera.</title>
        <authorList>
            <person name="Goeker M."/>
        </authorList>
    </citation>
    <scope>NUCLEOTIDE SEQUENCE [LARGE SCALE GENOMIC DNA]</scope>
    <source>
        <strain evidence="2 3">DSM 25521</strain>
    </source>
</reference>
<name>A0A2T4YWW7_9HYPH</name>
<dbReference type="Proteomes" id="UP000241808">
    <property type="component" value="Unassembled WGS sequence"/>
</dbReference>
<evidence type="ECO:0000256" key="1">
    <source>
        <dbReference type="SAM" id="SignalP"/>
    </source>
</evidence>
<dbReference type="EMBL" id="PZZL01000017">
    <property type="protein sequence ID" value="PTM49811.1"/>
    <property type="molecule type" value="Genomic_DNA"/>
</dbReference>
<keyword evidence="1" id="KW-0732">Signal</keyword>
<feature type="signal peptide" evidence="1">
    <location>
        <begin position="1"/>
        <end position="28"/>
    </location>
</feature>